<gene>
    <name evidence="7" type="ORF">DILT_LOCUS4202</name>
</gene>
<evidence type="ECO:0000256" key="4">
    <source>
        <dbReference type="ARBA" id="ARBA00022989"/>
    </source>
</evidence>
<evidence type="ECO:0000256" key="2">
    <source>
        <dbReference type="ARBA" id="ARBA00022597"/>
    </source>
</evidence>
<feature type="transmembrane region" description="Helical" evidence="6">
    <location>
        <begin position="142"/>
        <end position="163"/>
    </location>
</feature>
<evidence type="ECO:0000313" key="7">
    <source>
        <dbReference type="EMBL" id="VDK88405.1"/>
    </source>
</evidence>
<evidence type="ECO:0000256" key="5">
    <source>
        <dbReference type="ARBA" id="ARBA00023136"/>
    </source>
</evidence>
<dbReference type="InterPro" id="IPR007271">
    <property type="entry name" value="Nuc_sug_transpt"/>
</dbReference>
<sequence length="203" mass="22158">MVRAGLLNREWTLGIEGWTGRALLEPGTQSLTARSLHNNYHVDVFCLSEVGIPDSGTQEIKILGVDSLYPLPPIVNRGEVLANFKILSTAILFRLIIKRPISPLRWTSLFLILIAGIVNGISSLDLKGDSTASVLHITPKGIFMIIIYVTISGLAGVYTEYILKNRVQVSLLLSASPIPRFCSNGVYLEGERVVYHLGLGMAG</sequence>
<protein>
    <submittedName>
        <fullName evidence="7">Uncharacterized protein</fullName>
    </submittedName>
</protein>
<proteinExistence type="predicted"/>
<keyword evidence="2" id="KW-0762">Sugar transport</keyword>
<evidence type="ECO:0000256" key="3">
    <source>
        <dbReference type="ARBA" id="ARBA00022692"/>
    </source>
</evidence>
<keyword evidence="8" id="KW-1185">Reference proteome</keyword>
<feature type="transmembrane region" description="Helical" evidence="6">
    <location>
        <begin position="104"/>
        <end position="122"/>
    </location>
</feature>
<dbReference type="AlphaFoldDB" id="A0A3P6U318"/>
<keyword evidence="2" id="KW-0813">Transport</keyword>
<dbReference type="OrthoDB" id="419167at2759"/>
<name>A0A3P6U318_DIBLA</name>
<evidence type="ECO:0000256" key="6">
    <source>
        <dbReference type="SAM" id="Phobius"/>
    </source>
</evidence>
<dbReference type="Proteomes" id="UP000281553">
    <property type="component" value="Unassembled WGS sequence"/>
</dbReference>
<accession>A0A3P6U318</accession>
<keyword evidence="3 6" id="KW-0812">Transmembrane</keyword>
<keyword evidence="5 6" id="KW-0472">Membrane</keyword>
<keyword evidence="4 6" id="KW-1133">Transmembrane helix</keyword>
<dbReference type="EMBL" id="UYRU01045025">
    <property type="protein sequence ID" value="VDK88405.1"/>
    <property type="molecule type" value="Genomic_DNA"/>
</dbReference>
<reference evidence="7 8" key="1">
    <citation type="submission" date="2018-11" db="EMBL/GenBank/DDBJ databases">
        <authorList>
            <consortium name="Pathogen Informatics"/>
        </authorList>
    </citation>
    <scope>NUCLEOTIDE SEQUENCE [LARGE SCALE GENOMIC DNA]</scope>
</reference>
<comment type="subcellular location">
    <subcellularLocation>
        <location evidence="1">Membrane</location>
        <topology evidence="1">Multi-pass membrane protein</topology>
    </subcellularLocation>
</comment>
<dbReference type="GO" id="GO:0000139">
    <property type="term" value="C:Golgi membrane"/>
    <property type="evidence" value="ECO:0007669"/>
    <property type="project" value="InterPro"/>
</dbReference>
<evidence type="ECO:0000256" key="1">
    <source>
        <dbReference type="ARBA" id="ARBA00004141"/>
    </source>
</evidence>
<dbReference type="PANTHER" id="PTHR10231">
    <property type="entry name" value="NUCLEOTIDE-SUGAR TRANSMEMBRANE TRANSPORTER"/>
    <property type="match status" value="1"/>
</dbReference>
<dbReference type="GO" id="GO:0015165">
    <property type="term" value="F:pyrimidine nucleotide-sugar transmembrane transporter activity"/>
    <property type="evidence" value="ECO:0007669"/>
    <property type="project" value="InterPro"/>
</dbReference>
<organism evidence="7 8">
    <name type="scientific">Dibothriocephalus latus</name>
    <name type="common">Fish tapeworm</name>
    <name type="synonym">Diphyllobothrium latum</name>
    <dbReference type="NCBI Taxonomy" id="60516"/>
    <lineage>
        <taxon>Eukaryota</taxon>
        <taxon>Metazoa</taxon>
        <taxon>Spiralia</taxon>
        <taxon>Lophotrochozoa</taxon>
        <taxon>Platyhelminthes</taxon>
        <taxon>Cestoda</taxon>
        <taxon>Eucestoda</taxon>
        <taxon>Diphyllobothriidea</taxon>
        <taxon>Diphyllobothriidae</taxon>
        <taxon>Dibothriocephalus</taxon>
    </lineage>
</organism>
<dbReference type="Pfam" id="PF04142">
    <property type="entry name" value="Nuc_sug_transp"/>
    <property type="match status" value="1"/>
</dbReference>
<evidence type="ECO:0000313" key="8">
    <source>
        <dbReference type="Proteomes" id="UP000281553"/>
    </source>
</evidence>